<dbReference type="AlphaFoldDB" id="A0A9P6DYR7"/>
<comment type="caution">
    <text evidence="2">The sequence shown here is derived from an EMBL/GenBank/DDBJ whole genome shotgun (WGS) entry which is preliminary data.</text>
</comment>
<sequence>MPESSCSHLRMKPIPSRFSEKPSTGTRPSAFYDKHLSQHLVLKQVKRLPSLVQQLAANVDKRLGNAFKSLPPLEDFMTSQIRQTFLHYRHPTVSDEKDVVSYYENISSIFCIKLASMLALHPKASVWDSLLQWSASTRTQATEELLLKNMESETHHAFEDLRKSASPLATWAMKSLFAGPKEDVLYPPVAPAKPLDQVLSSTSAMPPPAWAQAVRVDGTIIVVHSGNYELICLPHKCANPGYGKVQIGIYVAAIEDAIDRWKQQPSTESQEKPPDEDEEMIQAASISKNALVQLQYSIYDSPVPASFIRSAPPILANMVPQVLPTPHTPLALADLGNMPGVSGVDVAVKLAFEPEQQDALMAEHELYHLLRSKGILTYIATTLGIFDDCEGTSNALIMLYSGVPLSEEPHCILSASDCNLALLTLQSIHNAGLLHGDIRKENILVGDSGITIIDLHIPENAKTGKQWMKNTVSFSISLANRGVEVHTAPQWNLTLQCQNWGKSMKMQHCIPMAPDLAHTEARLNHGLYFILFAFQFLYFGNVP</sequence>
<dbReference type="InterPro" id="IPR008266">
    <property type="entry name" value="Tyr_kinase_AS"/>
</dbReference>
<dbReference type="SUPFAM" id="SSF56112">
    <property type="entry name" value="Protein kinase-like (PK-like)"/>
    <property type="match status" value="1"/>
</dbReference>
<gene>
    <name evidence="2" type="ORF">BS47DRAFT_1391261</name>
</gene>
<dbReference type="EMBL" id="MU128945">
    <property type="protein sequence ID" value="KAF9515948.1"/>
    <property type="molecule type" value="Genomic_DNA"/>
</dbReference>
<protein>
    <submittedName>
        <fullName evidence="2">Uncharacterized protein</fullName>
    </submittedName>
</protein>
<proteinExistence type="predicted"/>
<dbReference type="OrthoDB" id="2523927at2759"/>
<feature type="region of interest" description="Disordered" evidence="1">
    <location>
        <begin position="1"/>
        <end position="26"/>
    </location>
</feature>
<dbReference type="GO" id="GO:0004672">
    <property type="term" value="F:protein kinase activity"/>
    <property type="evidence" value="ECO:0007669"/>
    <property type="project" value="InterPro"/>
</dbReference>
<dbReference type="Proteomes" id="UP000886523">
    <property type="component" value="Unassembled WGS sequence"/>
</dbReference>
<accession>A0A9P6DYR7</accession>
<name>A0A9P6DYR7_9AGAM</name>
<keyword evidence="3" id="KW-1185">Reference proteome</keyword>
<dbReference type="PROSITE" id="PS00109">
    <property type="entry name" value="PROTEIN_KINASE_TYR"/>
    <property type="match status" value="1"/>
</dbReference>
<organism evidence="2 3">
    <name type="scientific">Hydnum rufescens UP504</name>
    <dbReference type="NCBI Taxonomy" id="1448309"/>
    <lineage>
        <taxon>Eukaryota</taxon>
        <taxon>Fungi</taxon>
        <taxon>Dikarya</taxon>
        <taxon>Basidiomycota</taxon>
        <taxon>Agaricomycotina</taxon>
        <taxon>Agaricomycetes</taxon>
        <taxon>Cantharellales</taxon>
        <taxon>Hydnaceae</taxon>
        <taxon>Hydnum</taxon>
    </lineage>
</organism>
<evidence type="ECO:0000256" key="1">
    <source>
        <dbReference type="SAM" id="MobiDB-lite"/>
    </source>
</evidence>
<evidence type="ECO:0000313" key="3">
    <source>
        <dbReference type="Proteomes" id="UP000886523"/>
    </source>
</evidence>
<dbReference type="InterPro" id="IPR011009">
    <property type="entry name" value="Kinase-like_dom_sf"/>
</dbReference>
<reference evidence="2" key="1">
    <citation type="journal article" date="2020" name="Nat. Commun.">
        <title>Large-scale genome sequencing of mycorrhizal fungi provides insights into the early evolution of symbiotic traits.</title>
        <authorList>
            <person name="Miyauchi S."/>
            <person name="Kiss E."/>
            <person name="Kuo A."/>
            <person name="Drula E."/>
            <person name="Kohler A."/>
            <person name="Sanchez-Garcia M."/>
            <person name="Morin E."/>
            <person name="Andreopoulos B."/>
            <person name="Barry K.W."/>
            <person name="Bonito G."/>
            <person name="Buee M."/>
            <person name="Carver A."/>
            <person name="Chen C."/>
            <person name="Cichocki N."/>
            <person name="Clum A."/>
            <person name="Culley D."/>
            <person name="Crous P.W."/>
            <person name="Fauchery L."/>
            <person name="Girlanda M."/>
            <person name="Hayes R.D."/>
            <person name="Keri Z."/>
            <person name="LaButti K."/>
            <person name="Lipzen A."/>
            <person name="Lombard V."/>
            <person name="Magnuson J."/>
            <person name="Maillard F."/>
            <person name="Murat C."/>
            <person name="Nolan M."/>
            <person name="Ohm R.A."/>
            <person name="Pangilinan J."/>
            <person name="Pereira M.F."/>
            <person name="Perotto S."/>
            <person name="Peter M."/>
            <person name="Pfister S."/>
            <person name="Riley R."/>
            <person name="Sitrit Y."/>
            <person name="Stielow J.B."/>
            <person name="Szollosi G."/>
            <person name="Zifcakova L."/>
            <person name="Stursova M."/>
            <person name="Spatafora J.W."/>
            <person name="Tedersoo L."/>
            <person name="Vaario L.M."/>
            <person name="Yamada A."/>
            <person name="Yan M."/>
            <person name="Wang P."/>
            <person name="Xu J."/>
            <person name="Bruns T."/>
            <person name="Baldrian P."/>
            <person name="Vilgalys R."/>
            <person name="Dunand C."/>
            <person name="Henrissat B."/>
            <person name="Grigoriev I.V."/>
            <person name="Hibbett D."/>
            <person name="Nagy L.G."/>
            <person name="Martin F.M."/>
        </authorList>
    </citation>
    <scope>NUCLEOTIDE SEQUENCE</scope>
    <source>
        <strain evidence="2">UP504</strain>
    </source>
</reference>
<evidence type="ECO:0000313" key="2">
    <source>
        <dbReference type="EMBL" id="KAF9515948.1"/>
    </source>
</evidence>